<evidence type="ECO:0000313" key="2">
    <source>
        <dbReference type="Proteomes" id="UP001396334"/>
    </source>
</evidence>
<evidence type="ECO:0000313" key="1">
    <source>
        <dbReference type="EMBL" id="KAK8980555.1"/>
    </source>
</evidence>
<reference evidence="1 2" key="1">
    <citation type="journal article" date="2024" name="G3 (Bethesda)">
        <title>Genome assembly of Hibiscus sabdariffa L. provides insights into metabolisms of medicinal natural products.</title>
        <authorList>
            <person name="Kim T."/>
        </authorList>
    </citation>
    <scope>NUCLEOTIDE SEQUENCE [LARGE SCALE GENOMIC DNA]</scope>
    <source>
        <strain evidence="1">TK-2024</strain>
        <tissue evidence="1">Old leaves</tissue>
    </source>
</reference>
<comment type="caution">
    <text evidence="1">The sequence shown here is derived from an EMBL/GenBank/DDBJ whole genome shotgun (WGS) entry which is preliminary data.</text>
</comment>
<keyword evidence="2" id="KW-1185">Reference proteome</keyword>
<organism evidence="1 2">
    <name type="scientific">Hibiscus sabdariffa</name>
    <name type="common">roselle</name>
    <dbReference type="NCBI Taxonomy" id="183260"/>
    <lineage>
        <taxon>Eukaryota</taxon>
        <taxon>Viridiplantae</taxon>
        <taxon>Streptophyta</taxon>
        <taxon>Embryophyta</taxon>
        <taxon>Tracheophyta</taxon>
        <taxon>Spermatophyta</taxon>
        <taxon>Magnoliopsida</taxon>
        <taxon>eudicotyledons</taxon>
        <taxon>Gunneridae</taxon>
        <taxon>Pentapetalae</taxon>
        <taxon>rosids</taxon>
        <taxon>malvids</taxon>
        <taxon>Malvales</taxon>
        <taxon>Malvaceae</taxon>
        <taxon>Malvoideae</taxon>
        <taxon>Hibiscus</taxon>
    </lineage>
</organism>
<gene>
    <name evidence="1" type="ORF">V6N11_074166</name>
</gene>
<sequence length="134" mass="14900">MVCFNLSSSAKVGLTCNSANRMPSDNPVKRNTRHKVSRGGYTASFMESISGQRLQHYGCTRRQNSEKDKSAAPTLHVIHLASWTLSHVRKYSISGHQVAAAFLGALEDKTKKRQKLKIFCSPHVTPHQPIVPLM</sequence>
<name>A0ABR2NWP1_9ROSI</name>
<protein>
    <submittedName>
        <fullName evidence="1">Uncharacterized protein</fullName>
    </submittedName>
</protein>
<accession>A0ABR2NWP1</accession>
<dbReference type="Proteomes" id="UP001396334">
    <property type="component" value="Unassembled WGS sequence"/>
</dbReference>
<dbReference type="EMBL" id="JBBPBN010000094">
    <property type="protein sequence ID" value="KAK8980555.1"/>
    <property type="molecule type" value="Genomic_DNA"/>
</dbReference>
<proteinExistence type="predicted"/>